<evidence type="ECO:0000256" key="2">
    <source>
        <dbReference type="ARBA" id="ARBA00023315"/>
    </source>
</evidence>
<dbReference type="PANTHER" id="PTHR43877">
    <property type="entry name" value="AMINOALKYLPHOSPHONATE N-ACETYLTRANSFERASE-RELATED-RELATED"/>
    <property type="match status" value="1"/>
</dbReference>
<dbReference type="EMBL" id="FRBR01000003">
    <property type="protein sequence ID" value="SHL48249.1"/>
    <property type="molecule type" value="Genomic_DNA"/>
</dbReference>
<dbReference type="Gene3D" id="3.40.630.30">
    <property type="match status" value="1"/>
</dbReference>
<dbReference type="CDD" id="cd04301">
    <property type="entry name" value="NAT_SF"/>
    <property type="match status" value="1"/>
</dbReference>
<protein>
    <submittedName>
        <fullName evidence="4">Acetyltransferase (GNAT) family protein</fullName>
    </submittedName>
</protein>
<feature type="domain" description="N-acetyltransferase" evidence="3">
    <location>
        <begin position="4"/>
        <end position="162"/>
    </location>
</feature>
<evidence type="ECO:0000313" key="5">
    <source>
        <dbReference type="Proteomes" id="UP000183974"/>
    </source>
</evidence>
<dbReference type="SUPFAM" id="SSF55729">
    <property type="entry name" value="Acyl-CoA N-acyltransferases (Nat)"/>
    <property type="match status" value="1"/>
</dbReference>
<keyword evidence="1 4" id="KW-0808">Transferase</keyword>
<dbReference type="STRING" id="337701.SAMN05444398_10337"/>
<dbReference type="Pfam" id="PF00583">
    <property type="entry name" value="Acetyltransf_1"/>
    <property type="match status" value="1"/>
</dbReference>
<reference evidence="4 5" key="1">
    <citation type="submission" date="2016-11" db="EMBL/GenBank/DDBJ databases">
        <authorList>
            <person name="Jaros S."/>
            <person name="Januszkiewicz K."/>
            <person name="Wedrychowicz H."/>
        </authorList>
    </citation>
    <scope>NUCLEOTIDE SEQUENCE [LARGE SCALE GENOMIC DNA]</scope>
    <source>
        <strain evidence="4 5">DSM 29589</strain>
    </source>
</reference>
<sequence>MSEVCFRTVQSDEDVALLDEALRCLSADLGDDHIAGHDALTTALRGACPSAHGIVALKGAALCGAVLFSPVFSTVRGAPGLYVSDLWVSDEARGMGLGPRLLASAARRAGQLWGANWLTLAVYHTSPRSRRFYERLGFKADTGASVMKLGAEGLGQLMRDAG</sequence>
<dbReference type="OrthoDB" id="9805924at2"/>
<organism evidence="4 5">
    <name type="scientific">Roseovarius pacificus</name>
    <dbReference type="NCBI Taxonomy" id="337701"/>
    <lineage>
        <taxon>Bacteria</taxon>
        <taxon>Pseudomonadati</taxon>
        <taxon>Pseudomonadota</taxon>
        <taxon>Alphaproteobacteria</taxon>
        <taxon>Rhodobacterales</taxon>
        <taxon>Roseobacteraceae</taxon>
        <taxon>Roseovarius</taxon>
    </lineage>
</organism>
<gene>
    <name evidence="4" type="ORF">SAMN05444398_10337</name>
</gene>
<dbReference type="PROSITE" id="PS51186">
    <property type="entry name" value="GNAT"/>
    <property type="match status" value="1"/>
</dbReference>
<dbReference type="InterPro" id="IPR050832">
    <property type="entry name" value="Bact_Acetyltransf"/>
</dbReference>
<keyword evidence="2" id="KW-0012">Acyltransferase</keyword>
<accession>A0A1M7B0P8</accession>
<proteinExistence type="predicted"/>
<dbReference type="InterPro" id="IPR016181">
    <property type="entry name" value="Acyl_CoA_acyltransferase"/>
</dbReference>
<evidence type="ECO:0000313" key="4">
    <source>
        <dbReference type="EMBL" id="SHL48249.1"/>
    </source>
</evidence>
<dbReference type="Proteomes" id="UP000183974">
    <property type="component" value="Unassembled WGS sequence"/>
</dbReference>
<name>A0A1M7B0P8_9RHOB</name>
<dbReference type="AlphaFoldDB" id="A0A1M7B0P8"/>
<evidence type="ECO:0000256" key="1">
    <source>
        <dbReference type="ARBA" id="ARBA00022679"/>
    </source>
</evidence>
<keyword evidence="5" id="KW-1185">Reference proteome</keyword>
<dbReference type="GO" id="GO:0016747">
    <property type="term" value="F:acyltransferase activity, transferring groups other than amino-acyl groups"/>
    <property type="evidence" value="ECO:0007669"/>
    <property type="project" value="InterPro"/>
</dbReference>
<dbReference type="RefSeq" id="WP_073034100.1">
    <property type="nucleotide sequence ID" value="NZ_BMLR01000003.1"/>
</dbReference>
<evidence type="ECO:0000259" key="3">
    <source>
        <dbReference type="PROSITE" id="PS51186"/>
    </source>
</evidence>
<dbReference type="InterPro" id="IPR000182">
    <property type="entry name" value="GNAT_dom"/>
</dbReference>